<keyword evidence="1" id="KW-1133">Transmembrane helix</keyword>
<evidence type="ECO:0000313" key="4">
    <source>
        <dbReference type="Proteomes" id="UP000034764"/>
    </source>
</evidence>
<evidence type="ECO:0000256" key="1">
    <source>
        <dbReference type="SAM" id="Phobius"/>
    </source>
</evidence>
<reference evidence="3 4" key="1">
    <citation type="journal article" date="2015" name="Nature">
        <title>rRNA introns, odd ribosomes, and small enigmatic genomes across a large radiation of phyla.</title>
        <authorList>
            <person name="Brown C.T."/>
            <person name="Hug L.A."/>
            <person name="Thomas B.C."/>
            <person name="Sharon I."/>
            <person name="Castelle C.J."/>
            <person name="Singh A."/>
            <person name="Wilkins M.J."/>
            <person name="Williams K.H."/>
            <person name="Banfield J.F."/>
        </authorList>
    </citation>
    <scope>NUCLEOTIDE SEQUENCE [LARGE SCALE GENOMIC DNA]</scope>
</reference>
<dbReference type="AlphaFoldDB" id="A0A0G0P6S1"/>
<sequence>MKKIFLILSLLLSVTFARGDIAQPDSYYYQFHLYYNNGALMADRDFEYIYDVIPGLYVQPEIQTAYPYIAEVISVKGVKLTEIKFDPGLTLVGKTAGKLVIALPYFANAKDVNIYDNQEKILISIPVGETSFCNDDKICDSDVGENYNNCLNDCTSSSLLAVTPSPSTMAAPETGKTSSLLSAILYILGGLVIAGGYFGWRWYQKRNFNNNIIQ</sequence>
<evidence type="ECO:0000313" key="3">
    <source>
        <dbReference type="EMBL" id="KKR23623.1"/>
    </source>
</evidence>
<keyword evidence="1" id="KW-0472">Membrane</keyword>
<feature type="chain" id="PRO_5002533860" description="LPXTG cell wall anchor domain-containing protein" evidence="2">
    <location>
        <begin position="20"/>
        <end position="214"/>
    </location>
</feature>
<accession>A0A0G0P6S1</accession>
<gene>
    <name evidence="3" type="ORF">UT53_C0011G0008</name>
</gene>
<dbReference type="Proteomes" id="UP000034764">
    <property type="component" value="Unassembled WGS sequence"/>
</dbReference>
<comment type="caution">
    <text evidence="3">The sequence shown here is derived from an EMBL/GenBank/DDBJ whole genome shotgun (WGS) entry which is preliminary data.</text>
</comment>
<keyword evidence="2" id="KW-0732">Signal</keyword>
<proteinExistence type="predicted"/>
<evidence type="ECO:0008006" key="5">
    <source>
        <dbReference type="Google" id="ProtNLM"/>
    </source>
</evidence>
<organism evidence="3 4">
    <name type="scientific">Candidatus Yanofskybacteria bacterium GW2011_GWD2_39_48</name>
    <dbReference type="NCBI Taxonomy" id="1619031"/>
    <lineage>
        <taxon>Bacteria</taxon>
        <taxon>Candidatus Yanofskyibacteriota</taxon>
    </lineage>
</organism>
<name>A0A0G0P6S1_9BACT</name>
<evidence type="ECO:0000256" key="2">
    <source>
        <dbReference type="SAM" id="SignalP"/>
    </source>
</evidence>
<keyword evidence="1" id="KW-0812">Transmembrane</keyword>
<feature type="transmembrane region" description="Helical" evidence="1">
    <location>
        <begin position="180"/>
        <end position="200"/>
    </location>
</feature>
<protein>
    <recommendedName>
        <fullName evidence="5">LPXTG cell wall anchor domain-containing protein</fullName>
    </recommendedName>
</protein>
<dbReference type="EMBL" id="LBXD01000011">
    <property type="protein sequence ID" value="KKR23623.1"/>
    <property type="molecule type" value="Genomic_DNA"/>
</dbReference>
<feature type="signal peptide" evidence="2">
    <location>
        <begin position="1"/>
        <end position="19"/>
    </location>
</feature>